<evidence type="ECO:0000313" key="3">
    <source>
        <dbReference type="Proteomes" id="UP001144396"/>
    </source>
</evidence>
<dbReference type="InterPro" id="IPR029058">
    <property type="entry name" value="AB_hydrolase_fold"/>
</dbReference>
<dbReference type="Gene3D" id="3.40.50.1820">
    <property type="entry name" value="alpha/beta hydrolase"/>
    <property type="match status" value="1"/>
</dbReference>
<dbReference type="Pfam" id="PF12146">
    <property type="entry name" value="Hydrolase_4"/>
    <property type="match status" value="1"/>
</dbReference>
<feature type="domain" description="Serine aminopeptidase S33" evidence="1">
    <location>
        <begin position="21"/>
        <end position="262"/>
    </location>
</feature>
<dbReference type="SUPFAM" id="SSF53474">
    <property type="entry name" value="alpha/beta-Hydrolases"/>
    <property type="match status" value="1"/>
</dbReference>
<evidence type="ECO:0000313" key="2">
    <source>
        <dbReference type="EMBL" id="GLI26985.1"/>
    </source>
</evidence>
<proteinExistence type="predicted"/>
<name>A0A9W6FP07_9MICO</name>
<dbReference type="EMBL" id="BSDP01000001">
    <property type="protein sequence ID" value="GLI26985.1"/>
    <property type="molecule type" value="Genomic_DNA"/>
</dbReference>
<accession>A0A9W6FP07</accession>
<dbReference type="Proteomes" id="UP001144396">
    <property type="component" value="Unassembled WGS sequence"/>
</dbReference>
<evidence type="ECO:0000259" key="1">
    <source>
        <dbReference type="Pfam" id="PF12146"/>
    </source>
</evidence>
<reference evidence="2" key="1">
    <citation type="submission" date="2022-12" db="EMBL/GenBank/DDBJ databases">
        <title>Reference genome sequencing for broad-spectrum identification of bacterial and archaeal isolates by mass spectrometry.</title>
        <authorList>
            <person name="Sekiguchi Y."/>
            <person name="Tourlousse D.M."/>
        </authorList>
    </citation>
    <scope>NUCLEOTIDE SEQUENCE</scope>
    <source>
        <strain evidence="2">14</strain>
    </source>
</reference>
<gene>
    <name evidence="2" type="ORF">ARHIZOSPH14_12270</name>
</gene>
<organism evidence="2 3">
    <name type="scientific">Agromyces rhizosphaerae</name>
    <dbReference type="NCBI Taxonomy" id="88374"/>
    <lineage>
        <taxon>Bacteria</taxon>
        <taxon>Bacillati</taxon>
        <taxon>Actinomycetota</taxon>
        <taxon>Actinomycetes</taxon>
        <taxon>Micrococcales</taxon>
        <taxon>Microbacteriaceae</taxon>
        <taxon>Agromyces</taxon>
    </lineage>
</organism>
<comment type="caution">
    <text evidence="2">The sequence shown here is derived from an EMBL/GenBank/DDBJ whole genome shotgun (WGS) entry which is preliminary data.</text>
</comment>
<dbReference type="PANTHER" id="PTHR11614">
    <property type="entry name" value="PHOSPHOLIPASE-RELATED"/>
    <property type="match status" value="1"/>
</dbReference>
<dbReference type="AlphaFoldDB" id="A0A9W6FP07"/>
<dbReference type="RefSeq" id="WP_281883126.1">
    <property type="nucleotide sequence ID" value="NZ_BSDP01000001.1"/>
</dbReference>
<sequence>MERFTDAHGVHIHYLRREADEPRAVVQFVHGVGEHVGRYDLLFDALTDAGYSVFADDHRGHGQTGFEQHGGDLTRMGRPGPGGIRGLIDAVHQLTGIAREAHPDLPLILIGHSLGSLVAQILLNQYPHDHDAVVLTGSAYRTVLHMESGDLNKRFRHLGPTPVEWLSRDRAVAEAFMADPYCTPTPTQKLFGLVDSARLLGRPARHLPTELPLLLMVGEIDPLGGEDSNVRLAEAYARRSGLTDVELIVYPGAQHEIFNETNQAEVRADLLAWLDARFPVRV</sequence>
<dbReference type="InterPro" id="IPR051044">
    <property type="entry name" value="MAG_DAG_Lipase"/>
</dbReference>
<keyword evidence="3" id="KW-1185">Reference proteome</keyword>
<dbReference type="InterPro" id="IPR022742">
    <property type="entry name" value="Hydrolase_4"/>
</dbReference>
<protein>
    <recommendedName>
        <fullName evidence="1">Serine aminopeptidase S33 domain-containing protein</fullName>
    </recommendedName>
</protein>